<name>A0A1I8FGJ4_9PLAT</name>
<evidence type="ECO:0000313" key="4">
    <source>
        <dbReference type="WBParaSite" id="maker-unitig_33749-snap-gene-0.3-mRNA-1"/>
    </source>
</evidence>
<feature type="repeat" description="Filamin" evidence="1">
    <location>
        <begin position="165"/>
        <end position="204"/>
    </location>
</feature>
<evidence type="ECO:0000256" key="2">
    <source>
        <dbReference type="SAM" id="MobiDB-lite"/>
    </source>
</evidence>
<reference evidence="4" key="1">
    <citation type="submission" date="2016-11" db="UniProtKB">
        <authorList>
            <consortium name="WormBaseParasite"/>
        </authorList>
    </citation>
    <scope>IDENTIFICATION</scope>
</reference>
<protein>
    <submittedName>
        <fullName evidence="4">NPCBM domain-containing protein</fullName>
    </submittedName>
</protein>
<dbReference type="AlphaFoldDB" id="A0A1I8FGJ4"/>
<sequence>APAGPKLTAPTARRRLPGVVHAIGPRQLLGVGSVRRAPRPGSPWTVTVAGSVKDVGSNGLSGPELEAEGPGLRRGGVGIGNEFRVQARAQELSEWQSRGPARRRSSSAITAATAGAPSRGRCLCPGFTRCPSPWMVGTRQGRRFRRLGSQWRWLPPCRTGWRTPSSPPRAAKVRVRGEGLHRARVGQRASFLVATADAPKRSSGCHHRWAEQGAAELSRNGRRLRVFLHTDDAATTWWGFGTATSATFR</sequence>
<dbReference type="InterPro" id="IPR017868">
    <property type="entry name" value="Filamin/ABP280_repeat-like"/>
</dbReference>
<dbReference type="Proteomes" id="UP000095280">
    <property type="component" value="Unplaced"/>
</dbReference>
<accession>A0A1I8FGJ4</accession>
<keyword evidence="3" id="KW-1185">Reference proteome</keyword>
<dbReference type="WBParaSite" id="maker-unitig_33749-snap-gene-0.3-mRNA-1">
    <property type="protein sequence ID" value="maker-unitig_33749-snap-gene-0.3-mRNA-1"/>
    <property type="gene ID" value="maker-unitig_33749-snap-gene-0.3"/>
</dbReference>
<feature type="region of interest" description="Disordered" evidence="2">
    <location>
        <begin position="94"/>
        <end position="117"/>
    </location>
</feature>
<evidence type="ECO:0000313" key="3">
    <source>
        <dbReference type="Proteomes" id="UP000095280"/>
    </source>
</evidence>
<proteinExistence type="predicted"/>
<evidence type="ECO:0000256" key="1">
    <source>
        <dbReference type="PROSITE-ProRule" id="PRU00087"/>
    </source>
</evidence>
<feature type="compositionally biased region" description="Low complexity" evidence="2">
    <location>
        <begin position="106"/>
        <end position="117"/>
    </location>
</feature>
<organism evidence="3 4">
    <name type="scientific">Macrostomum lignano</name>
    <dbReference type="NCBI Taxonomy" id="282301"/>
    <lineage>
        <taxon>Eukaryota</taxon>
        <taxon>Metazoa</taxon>
        <taxon>Spiralia</taxon>
        <taxon>Lophotrochozoa</taxon>
        <taxon>Platyhelminthes</taxon>
        <taxon>Rhabditophora</taxon>
        <taxon>Macrostomorpha</taxon>
        <taxon>Macrostomida</taxon>
        <taxon>Macrostomidae</taxon>
        <taxon>Macrostomum</taxon>
    </lineage>
</organism>
<dbReference type="PROSITE" id="PS50194">
    <property type="entry name" value="FILAMIN_REPEAT"/>
    <property type="match status" value="1"/>
</dbReference>